<evidence type="ECO:0000256" key="5">
    <source>
        <dbReference type="ARBA" id="ARBA00022568"/>
    </source>
</evidence>
<evidence type="ECO:0000256" key="8">
    <source>
        <dbReference type="ARBA" id="ARBA00022824"/>
    </source>
</evidence>
<gene>
    <name evidence="16" type="ORF">SKAU_G00031280</name>
</gene>
<dbReference type="GO" id="GO:0006816">
    <property type="term" value="P:calcium ion transport"/>
    <property type="evidence" value="ECO:0007669"/>
    <property type="project" value="UniProtKB-KW"/>
</dbReference>
<evidence type="ECO:0000256" key="13">
    <source>
        <dbReference type="ARBA" id="ARBA00031116"/>
    </source>
</evidence>
<evidence type="ECO:0000256" key="15">
    <source>
        <dbReference type="SAM" id="SignalP"/>
    </source>
</evidence>
<keyword evidence="6" id="KW-0812">Transmembrane</keyword>
<proteinExistence type="inferred from homology"/>
<keyword evidence="4" id="KW-0813">Transport</keyword>
<organism evidence="16 17">
    <name type="scientific">Synaphobranchus kaupii</name>
    <name type="common">Kaup's arrowtooth eel</name>
    <dbReference type="NCBI Taxonomy" id="118154"/>
    <lineage>
        <taxon>Eukaryota</taxon>
        <taxon>Metazoa</taxon>
        <taxon>Chordata</taxon>
        <taxon>Craniata</taxon>
        <taxon>Vertebrata</taxon>
        <taxon>Euteleostomi</taxon>
        <taxon>Actinopterygii</taxon>
        <taxon>Neopterygii</taxon>
        <taxon>Teleostei</taxon>
        <taxon>Anguilliformes</taxon>
        <taxon>Synaphobranchidae</taxon>
        <taxon>Synaphobranchus</taxon>
    </lineage>
</organism>
<accession>A0A9Q1JF48</accession>
<keyword evidence="12" id="KW-0472">Membrane</keyword>
<keyword evidence="10" id="KW-1133">Transmembrane helix</keyword>
<evidence type="ECO:0000256" key="12">
    <source>
        <dbReference type="ARBA" id="ARBA00023136"/>
    </source>
</evidence>
<feature type="region of interest" description="Disordered" evidence="14">
    <location>
        <begin position="160"/>
        <end position="184"/>
    </location>
</feature>
<dbReference type="GO" id="GO:0005789">
    <property type="term" value="C:endoplasmic reticulum membrane"/>
    <property type="evidence" value="ECO:0007669"/>
    <property type="project" value="UniProtKB-SubCell"/>
</dbReference>
<keyword evidence="7 15" id="KW-0732">Signal</keyword>
<protein>
    <recommendedName>
        <fullName evidence="3">Store-operated calcium entry-associated regulatory factor</fullName>
    </recommendedName>
    <alternativeName>
        <fullName evidence="13">Transmembrane protein 66</fullName>
    </alternativeName>
</protein>
<evidence type="ECO:0000313" key="16">
    <source>
        <dbReference type="EMBL" id="KAJ8382350.1"/>
    </source>
</evidence>
<evidence type="ECO:0000256" key="3">
    <source>
        <dbReference type="ARBA" id="ARBA00016584"/>
    </source>
</evidence>
<dbReference type="AlphaFoldDB" id="A0A9Q1JF48"/>
<dbReference type="PANTHER" id="PTHR15929:SF0">
    <property type="entry name" value="STORE-OPERATED CALCIUM ENTRY-ASSOCIATED REGULATORY FACTOR"/>
    <property type="match status" value="1"/>
</dbReference>
<evidence type="ECO:0000256" key="9">
    <source>
        <dbReference type="ARBA" id="ARBA00022837"/>
    </source>
</evidence>
<keyword evidence="17" id="KW-1185">Reference proteome</keyword>
<dbReference type="Proteomes" id="UP001152622">
    <property type="component" value="Chromosome 1"/>
</dbReference>
<dbReference type="OrthoDB" id="20303at2759"/>
<dbReference type="GO" id="GO:2001256">
    <property type="term" value="P:regulation of store-operated calcium entry"/>
    <property type="evidence" value="ECO:0007669"/>
    <property type="project" value="InterPro"/>
</dbReference>
<evidence type="ECO:0000256" key="7">
    <source>
        <dbReference type="ARBA" id="ARBA00022729"/>
    </source>
</evidence>
<comment type="subcellular location">
    <subcellularLocation>
        <location evidence="1">Endoplasmic reticulum membrane</location>
        <topology evidence="1">Single-pass type I membrane protein</topology>
    </subcellularLocation>
</comment>
<feature type="signal peptide" evidence="15">
    <location>
        <begin position="1"/>
        <end position="19"/>
    </location>
</feature>
<keyword evidence="5" id="KW-0109">Calcium transport</keyword>
<dbReference type="EMBL" id="JAINUF010000001">
    <property type="protein sequence ID" value="KAJ8382350.1"/>
    <property type="molecule type" value="Genomic_DNA"/>
</dbReference>
<dbReference type="Pfam" id="PF06682">
    <property type="entry name" value="SARAF"/>
    <property type="match status" value="1"/>
</dbReference>
<keyword evidence="9" id="KW-0106">Calcium</keyword>
<evidence type="ECO:0000256" key="14">
    <source>
        <dbReference type="SAM" id="MobiDB-lite"/>
    </source>
</evidence>
<name>A0A9Q1JF48_SYNKA</name>
<dbReference type="InterPro" id="IPR009567">
    <property type="entry name" value="SARAF"/>
</dbReference>
<comment type="caution">
    <text evidence="16">The sequence shown here is derived from an EMBL/GenBank/DDBJ whole genome shotgun (WGS) entry which is preliminary data.</text>
</comment>
<evidence type="ECO:0000256" key="2">
    <source>
        <dbReference type="ARBA" id="ARBA00006833"/>
    </source>
</evidence>
<evidence type="ECO:0000256" key="10">
    <source>
        <dbReference type="ARBA" id="ARBA00022989"/>
    </source>
</evidence>
<reference evidence="16" key="1">
    <citation type="journal article" date="2023" name="Science">
        <title>Genome structures resolve the early diversification of teleost fishes.</title>
        <authorList>
            <person name="Parey E."/>
            <person name="Louis A."/>
            <person name="Montfort J."/>
            <person name="Bouchez O."/>
            <person name="Roques C."/>
            <person name="Iampietro C."/>
            <person name="Lluch J."/>
            <person name="Castinel A."/>
            <person name="Donnadieu C."/>
            <person name="Desvignes T."/>
            <person name="Floi Bucao C."/>
            <person name="Jouanno E."/>
            <person name="Wen M."/>
            <person name="Mejri S."/>
            <person name="Dirks R."/>
            <person name="Jansen H."/>
            <person name="Henkel C."/>
            <person name="Chen W.J."/>
            <person name="Zahm M."/>
            <person name="Cabau C."/>
            <person name="Klopp C."/>
            <person name="Thompson A.W."/>
            <person name="Robinson-Rechavi M."/>
            <person name="Braasch I."/>
            <person name="Lecointre G."/>
            <person name="Bobe J."/>
            <person name="Postlethwait J.H."/>
            <person name="Berthelot C."/>
            <person name="Roest Crollius H."/>
            <person name="Guiguen Y."/>
        </authorList>
    </citation>
    <scope>NUCLEOTIDE SEQUENCE</scope>
    <source>
        <strain evidence="16">WJC10195</strain>
    </source>
</reference>
<evidence type="ECO:0000256" key="4">
    <source>
        <dbReference type="ARBA" id="ARBA00022448"/>
    </source>
</evidence>
<evidence type="ECO:0000256" key="1">
    <source>
        <dbReference type="ARBA" id="ARBA00004115"/>
    </source>
</evidence>
<keyword evidence="8" id="KW-0256">Endoplasmic reticulum</keyword>
<evidence type="ECO:0000313" key="17">
    <source>
        <dbReference type="Proteomes" id="UP001152622"/>
    </source>
</evidence>
<evidence type="ECO:0000256" key="6">
    <source>
        <dbReference type="ARBA" id="ARBA00022692"/>
    </source>
</evidence>
<feature type="chain" id="PRO_5040436677" description="Store-operated calcium entry-associated regulatory factor" evidence="15">
    <location>
        <begin position="20"/>
        <end position="184"/>
    </location>
</feature>
<evidence type="ECO:0000256" key="11">
    <source>
        <dbReference type="ARBA" id="ARBA00023065"/>
    </source>
</evidence>
<keyword evidence="11" id="KW-0406">Ion transport</keyword>
<comment type="similarity">
    <text evidence="2">Belongs to the SARAF family.</text>
</comment>
<sequence length="184" mass="20744">MKYLITVVFLCLFVLQTESWNDGGSVLLREVQVLTLYQGRNTNSRRTSPIPQLQCVGGSAGCSSFVPDVVQCQNKGWDGIDVQWECKTDMDDAYRFGRIEVSCEGFNHPDDPYILKGSCGMEYTLELTEQGQQRGRGGGWGWVWRRIRLQLLPGLVRLPEEPSGRGTRTARAPREAMWPETLVA</sequence>
<dbReference type="PANTHER" id="PTHR15929">
    <property type="entry name" value="STORE-OPERATED CALCIUM ENTRY-ASSOCIATED REGULATORY FACTOR"/>
    <property type="match status" value="1"/>
</dbReference>